<protein>
    <submittedName>
        <fullName evidence="2">Uncharacterized protein</fullName>
    </submittedName>
</protein>
<evidence type="ECO:0000256" key="1">
    <source>
        <dbReference type="SAM" id="MobiDB-lite"/>
    </source>
</evidence>
<dbReference type="Proteomes" id="UP001149074">
    <property type="component" value="Unassembled WGS sequence"/>
</dbReference>
<gene>
    <name evidence="2" type="ORF">N7532_005678</name>
</gene>
<feature type="compositionally biased region" description="Acidic residues" evidence="1">
    <location>
        <begin position="281"/>
        <end position="292"/>
    </location>
</feature>
<dbReference type="AlphaFoldDB" id="A0A9W9FEW6"/>
<dbReference type="OrthoDB" id="5401486at2759"/>
<reference evidence="2" key="2">
    <citation type="journal article" date="2023" name="IMA Fungus">
        <title>Comparative genomic study of the Penicillium genus elucidates a diverse pangenome and 15 lateral gene transfer events.</title>
        <authorList>
            <person name="Petersen C."/>
            <person name="Sorensen T."/>
            <person name="Nielsen M.R."/>
            <person name="Sondergaard T.E."/>
            <person name="Sorensen J.L."/>
            <person name="Fitzpatrick D.A."/>
            <person name="Frisvad J.C."/>
            <person name="Nielsen K.L."/>
        </authorList>
    </citation>
    <scope>NUCLEOTIDE SEQUENCE</scope>
    <source>
        <strain evidence="2">IBT 30761</strain>
    </source>
</reference>
<proteinExistence type="predicted"/>
<reference evidence="2" key="1">
    <citation type="submission" date="2022-11" db="EMBL/GenBank/DDBJ databases">
        <authorList>
            <person name="Petersen C."/>
        </authorList>
    </citation>
    <scope>NUCLEOTIDE SEQUENCE</scope>
    <source>
        <strain evidence="2">IBT 30761</strain>
    </source>
</reference>
<keyword evidence="3" id="KW-1185">Reference proteome</keyword>
<feature type="region of interest" description="Disordered" evidence="1">
    <location>
        <begin position="275"/>
        <end position="315"/>
    </location>
</feature>
<evidence type="ECO:0000313" key="3">
    <source>
        <dbReference type="Proteomes" id="UP001149074"/>
    </source>
</evidence>
<comment type="caution">
    <text evidence="2">The sequence shown here is derived from an EMBL/GenBank/DDBJ whole genome shotgun (WGS) entry which is preliminary data.</text>
</comment>
<dbReference type="RefSeq" id="XP_056474331.1">
    <property type="nucleotide sequence ID" value="XM_056618172.1"/>
</dbReference>
<dbReference type="GeneID" id="81357151"/>
<feature type="compositionally biased region" description="Polar residues" evidence="1">
    <location>
        <begin position="294"/>
        <end position="315"/>
    </location>
</feature>
<dbReference type="EMBL" id="JAPQKI010000005">
    <property type="protein sequence ID" value="KAJ5098677.1"/>
    <property type="molecule type" value="Genomic_DNA"/>
</dbReference>
<evidence type="ECO:0000313" key="2">
    <source>
        <dbReference type="EMBL" id="KAJ5098677.1"/>
    </source>
</evidence>
<sequence length="328" mass="36471">MTTFHLENDNAVGGQEKFVASGLPTPSTQVSPQIRGSVPVDTANETQATPNPTASEPMLSAVVYEGYQFFKADPTTGQKATWNRVERTQMHLSQGEFYKMVQKRANKVSAVQQYQNLSDTRRAHVNQLIHEQRRNDPSVEWSCVYAKERDRPSKARNAHRDDYETVSMDIILMKRPIKTKSYPRTPMGDLVELDMPFRNDHNSTSAMMMPPGNPATKPFMPGQVIGPGYVVQGPLPRPVSVTSPFTRLDLGHPAAEDQFIGMGGHTALEKNMEHDAGWSSEEVDSEDDDESMIFDQSPSRMSSETAHPDNMDSNTTTICTIHSAATLV</sequence>
<organism evidence="2 3">
    <name type="scientific">Penicillium argentinense</name>
    <dbReference type="NCBI Taxonomy" id="1131581"/>
    <lineage>
        <taxon>Eukaryota</taxon>
        <taxon>Fungi</taxon>
        <taxon>Dikarya</taxon>
        <taxon>Ascomycota</taxon>
        <taxon>Pezizomycotina</taxon>
        <taxon>Eurotiomycetes</taxon>
        <taxon>Eurotiomycetidae</taxon>
        <taxon>Eurotiales</taxon>
        <taxon>Aspergillaceae</taxon>
        <taxon>Penicillium</taxon>
    </lineage>
</organism>
<accession>A0A9W9FEW6</accession>
<name>A0A9W9FEW6_9EURO</name>